<keyword evidence="2" id="KW-1185">Reference proteome</keyword>
<name>A0AAV8R9J8_ENSVE</name>
<dbReference type="AlphaFoldDB" id="A0AAV8R9J8"/>
<accession>A0AAV8R9J8</accession>
<organism evidence="1 2">
    <name type="scientific">Ensete ventricosum</name>
    <name type="common">Abyssinian banana</name>
    <name type="synonym">Musa ensete</name>
    <dbReference type="NCBI Taxonomy" id="4639"/>
    <lineage>
        <taxon>Eukaryota</taxon>
        <taxon>Viridiplantae</taxon>
        <taxon>Streptophyta</taxon>
        <taxon>Embryophyta</taxon>
        <taxon>Tracheophyta</taxon>
        <taxon>Spermatophyta</taxon>
        <taxon>Magnoliopsida</taxon>
        <taxon>Liliopsida</taxon>
        <taxon>Zingiberales</taxon>
        <taxon>Musaceae</taxon>
        <taxon>Ensete</taxon>
    </lineage>
</organism>
<gene>
    <name evidence="1" type="ORF">OPV22_013568</name>
</gene>
<reference evidence="1 2" key="1">
    <citation type="submission" date="2022-12" db="EMBL/GenBank/DDBJ databases">
        <title>Chromosome-scale assembly of the Ensete ventricosum genome.</title>
        <authorList>
            <person name="Dussert Y."/>
            <person name="Stocks J."/>
            <person name="Wendawek A."/>
            <person name="Woldeyes F."/>
            <person name="Nichols R.A."/>
            <person name="Borrell J.S."/>
        </authorList>
    </citation>
    <scope>NUCLEOTIDE SEQUENCE [LARGE SCALE GENOMIC DNA]</scope>
    <source>
        <strain evidence="2">cv. Maze</strain>
        <tissue evidence="1">Seeds</tissue>
    </source>
</reference>
<dbReference type="Proteomes" id="UP001222027">
    <property type="component" value="Unassembled WGS sequence"/>
</dbReference>
<comment type="caution">
    <text evidence="1">The sequence shown here is derived from an EMBL/GenBank/DDBJ whole genome shotgun (WGS) entry which is preliminary data.</text>
</comment>
<protein>
    <recommendedName>
        <fullName evidence="3">Secreted protein</fullName>
    </recommendedName>
</protein>
<evidence type="ECO:0000313" key="1">
    <source>
        <dbReference type="EMBL" id="KAJ8491847.1"/>
    </source>
</evidence>
<evidence type="ECO:0008006" key="3">
    <source>
        <dbReference type="Google" id="ProtNLM"/>
    </source>
</evidence>
<proteinExistence type="predicted"/>
<sequence length="81" mass="9368">MKAAARSPPSKLPTWLLYSDVVSLLLIWHGRSGSSSDVQMRKDEMMNRTTIRPEEYSQQATTTRALTPTRLIYYFTEMAQR</sequence>
<dbReference type="EMBL" id="JAQQAF010000004">
    <property type="protein sequence ID" value="KAJ8491847.1"/>
    <property type="molecule type" value="Genomic_DNA"/>
</dbReference>
<evidence type="ECO:0000313" key="2">
    <source>
        <dbReference type="Proteomes" id="UP001222027"/>
    </source>
</evidence>